<dbReference type="InterPro" id="IPR036291">
    <property type="entry name" value="NAD(P)-bd_dom_sf"/>
</dbReference>
<proteinExistence type="inferred from homology"/>
<evidence type="ECO:0000313" key="3">
    <source>
        <dbReference type="Proteomes" id="UP000000235"/>
    </source>
</evidence>
<dbReference type="PANTHER" id="PTHR42760:SF40">
    <property type="entry name" value="3-OXOACYL-[ACYL-CARRIER-PROTEIN] REDUCTASE, CHLOROPLASTIC"/>
    <property type="match status" value="1"/>
</dbReference>
<gene>
    <name evidence="2" type="ordered locus">Strop_0374</name>
</gene>
<organism evidence="2 3">
    <name type="scientific">Salinispora tropica (strain ATCC BAA-916 / DSM 44818 / JCM 13857 / NBRC 105044 / CNB-440)</name>
    <dbReference type="NCBI Taxonomy" id="369723"/>
    <lineage>
        <taxon>Bacteria</taxon>
        <taxon>Bacillati</taxon>
        <taxon>Actinomycetota</taxon>
        <taxon>Actinomycetes</taxon>
        <taxon>Micromonosporales</taxon>
        <taxon>Micromonosporaceae</taxon>
        <taxon>Salinispora</taxon>
    </lineage>
</organism>
<protein>
    <submittedName>
        <fullName evidence="2">Short-chain dehydrogenase/reductase SDR</fullName>
    </submittedName>
</protein>
<evidence type="ECO:0000256" key="1">
    <source>
        <dbReference type="ARBA" id="ARBA00006484"/>
    </source>
</evidence>
<dbReference type="KEGG" id="stp:Strop_0374"/>
<dbReference type="Pfam" id="PF13561">
    <property type="entry name" value="adh_short_C2"/>
    <property type="match status" value="1"/>
</dbReference>
<dbReference type="Gene3D" id="3.40.50.720">
    <property type="entry name" value="NAD(P)-binding Rossmann-like Domain"/>
    <property type="match status" value="1"/>
</dbReference>
<name>A4X1V9_SALTO</name>
<accession>A4X1V9</accession>
<evidence type="ECO:0000313" key="2">
    <source>
        <dbReference type="EMBL" id="ABP52859.1"/>
    </source>
</evidence>
<keyword evidence="3" id="KW-1185">Reference proteome</keyword>
<dbReference type="STRING" id="369723.Strop_0374"/>
<dbReference type="InterPro" id="IPR002347">
    <property type="entry name" value="SDR_fam"/>
</dbReference>
<dbReference type="GO" id="GO:0030497">
    <property type="term" value="P:fatty acid elongation"/>
    <property type="evidence" value="ECO:0007669"/>
    <property type="project" value="TreeGrafter"/>
</dbReference>
<reference evidence="3" key="1">
    <citation type="journal article" date="2007" name="Proc. Natl. Acad. Sci. U.S.A.">
        <title>Genome sequencing reveals complex secondary metabolome in the marine actinomycete Salinispora tropica.</title>
        <authorList>
            <person name="Udwary D.W."/>
            <person name="Zeigler L."/>
            <person name="Asolkar R.N."/>
            <person name="Singan V."/>
            <person name="Lapidus A."/>
            <person name="Fenical W."/>
            <person name="Jensen P.R."/>
            <person name="Moore B.S."/>
        </authorList>
    </citation>
    <scope>NUCLEOTIDE SEQUENCE [LARGE SCALE GENOMIC DNA]</scope>
    <source>
        <strain evidence="3">ATCC BAA-916 / DSM 44818 / CNB-440</strain>
    </source>
</reference>
<dbReference type="EMBL" id="CP000667">
    <property type="protein sequence ID" value="ABP52859.1"/>
    <property type="molecule type" value="Genomic_DNA"/>
</dbReference>
<dbReference type="eggNOG" id="COG1028">
    <property type="taxonomic scope" value="Bacteria"/>
</dbReference>
<comment type="similarity">
    <text evidence="1">Belongs to the short-chain dehydrogenases/reductases (SDR) family.</text>
</comment>
<dbReference type="SUPFAM" id="SSF51735">
    <property type="entry name" value="NAD(P)-binding Rossmann-fold domains"/>
    <property type="match status" value="1"/>
</dbReference>
<dbReference type="AlphaFoldDB" id="A4X1V9"/>
<dbReference type="PRINTS" id="PR00081">
    <property type="entry name" value="GDHRDH"/>
</dbReference>
<dbReference type="PANTHER" id="PTHR42760">
    <property type="entry name" value="SHORT-CHAIN DEHYDROGENASES/REDUCTASES FAMILY MEMBER"/>
    <property type="match status" value="1"/>
</dbReference>
<dbReference type="CDD" id="cd05233">
    <property type="entry name" value="SDR_c"/>
    <property type="match status" value="1"/>
</dbReference>
<dbReference type="GO" id="GO:0016616">
    <property type="term" value="F:oxidoreductase activity, acting on the CH-OH group of donors, NAD or NADP as acceptor"/>
    <property type="evidence" value="ECO:0007669"/>
    <property type="project" value="TreeGrafter"/>
</dbReference>
<dbReference type="Proteomes" id="UP000000235">
    <property type="component" value="Chromosome"/>
</dbReference>
<dbReference type="HOGENOM" id="CLU_010194_1_2_11"/>
<sequence>MGVSGKPTAGGSPVRAHPANLLIDGGFEGGQRMGERLAVVSGGGTGIGAATAQVLAVDGFDVLVVGRREDALRATTARLSWDLARPGAVRAVVADLTDPQQVPRVVEAVDGRAVDAVVNNAGGYLGGEPDTLAGVAEQWRASLEANLLTAVLLTEALRPTLRRPGGRVILVSSAAAQQGGGGPHSAAKAALHGWAYDLAVRLGPDQVTVNVVSPGYVVDTEFFGGRRTPEGHARRVAATLVGRAGTPDDIAAAVRYLAGPAAGYVTGQVLGVDGGSVLGR</sequence>